<sequence>MVTRRLWCDAATADSAREALSFPGLQVLVRVDGETRRPDGVTTRETRYFAASLDPTRVTPARLLELVRGHWEVENGLHYVKDRWWDEDRHTCRRPGLAAGFTSLLTAALTVLRASGCAEAAGSMRGAADALGWDVGRAINLLTGSGF</sequence>
<keyword evidence="3" id="KW-1185">Reference proteome</keyword>
<organism evidence="2 3">
    <name type="scientific">Tautonia sociabilis</name>
    <dbReference type="NCBI Taxonomy" id="2080755"/>
    <lineage>
        <taxon>Bacteria</taxon>
        <taxon>Pseudomonadati</taxon>
        <taxon>Planctomycetota</taxon>
        <taxon>Planctomycetia</taxon>
        <taxon>Isosphaerales</taxon>
        <taxon>Isosphaeraceae</taxon>
        <taxon>Tautonia</taxon>
    </lineage>
</organism>
<name>A0A432MHK1_9BACT</name>
<dbReference type="Pfam" id="PF01609">
    <property type="entry name" value="DDE_Tnp_1"/>
    <property type="match status" value="1"/>
</dbReference>
<comment type="caution">
    <text evidence="2">The sequence shown here is derived from an EMBL/GenBank/DDBJ whole genome shotgun (WGS) entry which is preliminary data.</text>
</comment>
<evidence type="ECO:0000259" key="1">
    <source>
        <dbReference type="Pfam" id="PF01609"/>
    </source>
</evidence>
<dbReference type="OrthoDB" id="271457at2"/>
<gene>
    <name evidence="2" type="ORF">TsocGM_15175</name>
</gene>
<dbReference type="Proteomes" id="UP000280296">
    <property type="component" value="Unassembled WGS sequence"/>
</dbReference>
<accession>A0A432MHK1</accession>
<dbReference type="GO" id="GO:0006313">
    <property type="term" value="P:DNA transposition"/>
    <property type="evidence" value="ECO:0007669"/>
    <property type="project" value="InterPro"/>
</dbReference>
<dbReference type="GO" id="GO:0003677">
    <property type="term" value="F:DNA binding"/>
    <property type="evidence" value="ECO:0007669"/>
    <property type="project" value="InterPro"/>
</dbReference>
<dbReference type="RefSeq" id="WP_126726313.1">
    <property type="nucleotide sequence ID" value="NZ_RYZH01000029.1"/>
</dbReference>
<reference evidence="2 3" key="1">
    <citation type="submission" date="2018-12" db="EMBL/GenBank/DDBJ databases">
        <authorList>
            <person name="Toschakov S.V."/>
        </authorList>
    </citation>
    <scope>NUCLEOTIDE SEQUENCE [LARGE SCALE GENOMIC DNA]</scope>
    <source>
        <strain evidence="2 3">GM2012</strain>
    </source>
</reference>
<reference evidence="2 3" key="2">
    <citation type="submission" date="2019-01" db="EMBL/GenBank/DDBJ databases">
        <title>Tautonia sociabilis, a novel thermotolerant planctomycete of Isosphaeraceae family, isolated from a 4000 m deep subterranean habitat.</title>
        <authorList>
            <person name="Kovaleva O.L."/>
            <person name="Elcheninov A.G."/>
            <person name="Van Heerden E."/>
            <person name="Toshchakov S.V."/>
            <person name="Novikov A."/>
            <person name="Bonch-Osmolovskaya E.A."/>
            <person name="Kublanov I.V."/>
        </authorList>
    </citation>
    <scope>NUCLEOTIDE SEQUENCE [LARGE SCALE GENOMIC DNA]</scope>
    <source>
        <strain evidence="2 3">GM2012</strain>
    </source>
</reference>
<evidence type="ECO:0000313" key="3">
    <source>
        <dbReference type="Proteomes" id="UP000280296"/>
    </source>
</evidence>
<proteinExistence type="predicted"/>
<feature type="domain" description="Transposase IS4-like" evidence="1">
    <location>
        <begin position="37"/>
        <end position="109"/>
    </location>
</feature>
<dbReference type="AlphaFoldDB" id="A0A432MHK1"/>
<dbReference type="EMBL" id="RYZH01000029">
    <property type="protein sequence ID" value="RUL86830.1"/>
    <property type="molecule type" value="Genomic_DNA"/>
</dbReference>
<evidence type="ECO:0000313" key="2">
    <source>
        <dbReference type="EMBL" id="RUL86830.1"/>
    </source>
</evidence>
<protein>
    <recommendedName>
        <fullName evidence="1">Transposase IS4-like domain-containing protein</fullName>
    </recommendedName>
</protein>
<dbReference type="GO" id="GO:0004803">
    <property type="term" value="F:transposase activity"/>
    <property type="evidence" value="ECO:0007669"/>
    <property type="project" value="InterPro"/>
</dbReference>
<dbReference type="InterPro" id="IPR002559">
    <property type="entry name" value="Transposase_11"/>
</dbReference>